<evidence type="ECO:0000256" key="4">
    <source>
        <dbReference type="ARBA" id="ARBA00022519"/>
    </source>
</evidence>
<evidence type="ECO:0000313" key="11">
    <source>
        <dbReference type="EMBL" id="MEL0659941.1"/>
    </source>
</evidence>
<feature type="domain" description="Tripartite ATP-independent periplasmic transporters DctQ component" evidence="10">
    <location>
        <begin position="35"/>
        <end position="164"/>
    </location>
</feature>
<evidence type="ECO:0000256" key="2">
    <source>
        <dbReference type="ARBA" id="ARBA00022448"/>
    </source>
</evidence>
<dbReference type="Pfam" id="PF04290">
    <property type="entry name" value="DctQ"/>
    <property type="match status" value="1"/>
</dbReference>
<feature type="transmembrane region" description="Helical" evidence="9">
    <location>
        <begin position="59"/>
        <end position="77"/>
    </location>
</feature>
<proteinExistence type="inferred from homology"/>
<keyword evidence="3" id="KW-1003">Cell membrane</keyword>
<comment type="function">
    <text evidence="9">Part of the tripartite ATP-independent periplasmic (TRAP) transport system.</text>
</comment>
<feature type="transmembrane region" description="Helical" evidence="9">
    <location>
        <begin position="98"/>
        <end position="120"/>
    </location>
</feature>
<reference evidence="11 12" key="1">
    <citation type="submission" date="2024-02" db="EMBL/GenBank/DDBJ databases">
        <title>Bacteria isolated from the canopy kelp, Nereocystis luetkeana.</title>
        <authorList>
            <person name="Pfister C.A."/>
            <person name="Younker I.T."/>
            <person name="Light S.H."/>
        </authorList>
    </citation>
    <scope>NUCLEOTIDE SEQUENCE [LARGE SCALE GENOMIC DNA]</scope>
    <source>
        <strain evidence="11 12">TI.2.07</strain>
    </source>
</reference>
<evidence type="ECO:0000256" key="1">
    <source>
        <dbReference type="ARBA" id="ARBA00004429"/>
    </source>
</evidence>
<keyword evidence="6 9" id="KW-1133">Transmembrane helix</keyword>
<name>A0ABU9HDJ0_9GAMM</name>
<evidence type="ECO:0000313" key="12">
    <source>
        <dbReference type="Proteomes" id="UP001366060"/>
    </source>
</evidence>
<evidence type="ECO:0000256" key="3">
    <source>
        <dbReference type="ARBA" id="ARBA00022475"/>
    </source>
</evidence>
<comment type="subunit">
    <text evidence="9">The complex comprises the extracytoplasmic solute receptor protein and the two transmembrane proteins.</text>
</comment>
<dbReference type="PANTHER" id="PTHR35011:SF2">
    <property type="entry name" value="2,3-DIKETO-L-GULONATE TRAP TRANSPORTER SMALL PERMEASE PROTEIN YIAM"/>
    <property type="match status" value="1"/>
</dbReference>
<dbReference type="EMBL" id="JBAKBA010000029">
    <property type="protein sequence ID" value="MEL0659941.1"/>
    <property type="molecule type" value="Genomic_DNA"/>
</dbReference>
<feature type="transmembrane region" description="Helical" evidence="9">
    <location>
        <begin position="20"/>
        <end position="47"/>
    </location>
</feature>
<gene>
    <name evidence="11" type="ORF">V6255_12415</name>
</gene>
<keyword evidence="12" id="KW-1185">Reference proteome</keyword>
<dbReference type="InterPro" id="IPR055348">
    <property type="entry name" value="DctQ"/>
</dbReference>
<comment type="subcellular location">
    <subcellularLocation>
        <location evidence="1 9">Cell inner membrane</location>
        <topology evidence="1 9">Multi-pass membrane protein</topology>
    </subcellularLocation>
</comment>
<evidence type="ECO:0000256" key="9">
    <source>
        <dbReference type="RuleBase" id="RU369079"/>
    </source>
</evidence>
<evidence type="ECO:0000256" key="8">
    <source>
        <dbReference type="ARBA" id="ARBA00038436"/>
    </source>
</evidence>
<organism evidence="11 12">
    <name type="scientific">Psychromonas arctica</name>
    <dbReference type="NCBI Taxonomy" id="168275"/>
    <lineage>
        <taxon>Bacteria</taxon>
        <taxon>Pseudomonadati</taxon>
        <taxon>Pseudomonadota</taxon>
        <taxon>Gammaproteobacteria</taxon>
        <taxon>Alteromonadales</taxon>
        <taxon>Psychromonadaceae</taxon>
        <taxon>Psychromonas</taxon>
    </lineage>
</organism>
<keyword evidence="7 9" id="KW-0472">Membrane</keyword>
<feature type="transmembrane region" description="Helical" evidence="9">
    <location>
        <begin position="132"/>
        <end position="157"/>
    </location>
</feature>
<dbReference type="Proteomes" id="UP001366060">
    <property type="component" value="Unassembled WGS sequence"/>
</dbReference>
<protein>
    <recommendedName>
        <fullName evidence="9">TRAP transporter small permease protein</fullName>
    </recommendedName>
</protein>
<sequence length="170" mass="19116">MPDTEKAVLENKVEGVMNKISSICGVTLLVLMCALILLLGVNIFLRYSFDSPIAWSNTISRYIYIIIALVGSAIAYTQQSHARIDILYDRVGPKTKKVFDFFHCIIMMALCIIFIVVGSQHAVTMWPVHPPIIPWLPIGSIYLSVPIFAFLIFLYLLTKMISIFSKRSAS</sequence>
<evidence type="ECO:0000256" key="5">
    <source>
        <dbReference type="ARBA" id="ARBA00022692"/>
    </source>
</evidence>
<evidence type="ECO:0000256" key="7">
    <source>
        <dbReference type="ARBA" id="ARBA00023136"/>
    </source>
</evidence>
<dbReference type="RefSeq" id="WP_341628448.1">
    <property type="nucleotide sequence ID" value="NZ_JBAKBA010000029.1"/>
</dbReference>
<accession>A0ABU9HDJ0</accession>
<evidence type="ECO:0000256" key="6">
    <source>
        <dbReference type="ARBA" id="ARBA00022989"/>
    </source>
</evidence>
<comment type="similarity">
    <text evidence="8 9">Belongs to the TRAP transporter small permease family.</text>
</comment>
<dbReference type="PANTHER" id="PTHR35011">
    <property type="entry name" value="2,3-DIKETO-L-GULONATE TRAP TRANSPORTER SMALL PERMEASE PROTEIN YIAM"/>
    <property type="match status" value="1"/>
</dbReference>
<evidence type="ECO:0000259" key="10">
    <source>
        <dbReference type="Pfam" id="PF04290"/>
    </source>
</evidence>
<keyword evidence="4 9" id="KW-0997">Cell inner membrane</keyword>
<keyword evidence="5 9" id="KW-0812">Transmembrane</keyword>
<comment type="caution">
    <text evidence="11">The sequence shown here is derived from an EMBL/GenBank/DDBJ whole genome shotgun (WGS) entry which is preliminary data.</text>
</comment>
<keyword evidence="2 9" id="KW-0813">Transport</keyword>
<dbReference type="InterPro" id="IPR007387">
    <property type="entry name" value="TRAP_DctQ"/>
</dbReference>